<reference evidence="1 2" key="1">
    <citation type="submission" date="2024-01" db="EMBL/GenBank/DDBJ databases">
        <title>Genome assemblies of Stephania.</title>
        <authorList>
            <person name="Yang L."/>
        </authorList>
    </citation>
    <scope>NUCLEOTIDE SEQUENCE [LARGE SCALE GENOMIC DNA]</scope>
    <source>
        <strain evidence="1">YNDBR</strain>
        <tissue evidence="1">Leaf</tissue>
    </source>
</reference>
<name>A0AAP0FEA6_9MAGN</name>
<organism evidence="1 2">
    <name type="scientific">Stephania yunnanensis</name>
    <dbReference type="NCBI Taxonomy" id="152371"/>
    <lineage>
        <taxon>Eukaryota</taxon>
        <taxon>Viridiplantae</taxon>
        <taxon>Streptophyta</taxon>
        <taxon>Embryophyta</taxon>
        <taxon>Tracheophyta</taxon>
        <taxon>Spermatophyta</taxon>
        <taxon>Magnoliopsida</taxon>
        <taxon>Ranunculales</taxon>
        <taxon>Menispermaceae</taxon>
        <taxon>Menispermoideae</taxon>
        <taxon>Cissampelideae</taxon>
        <taxon>Stephania</taxon>
    </lineage>
</organism>
<sequence>MDKCGVEDHKMCLEIHSIHNDFTHFEYNENMLTMTQKPTTISTIECEKQEKVEGMKKMKKKLQLCNEGSHKNIIEVRDVGSALEVVSITNSLSLNGSSLQLLGSIINIMKEEGAEVVSASFHNVGGVTHHTVHSQVRN</sequence>
<dbReference type="Proteomes" id="UP001420932">
    <property type="component" value="Unassembled WGS sequence"/>
</dbReference>
<accession>A0AAP0FEA6</accession>
<keyword evidence="2" id="KW-1185">Reference proteome</keyword>
<evidence type="ECO:0000313" key="1">
    <source>
        <dbReference type="EMBL" id="KAK9108052.1"/>
    </source>
</evidence>
<dbReference type="AlphaFoldDB" id="A0AAP0FEA6"/>
<protein>
    <submittedName>
        <fullName evidence="1">Uncharacterized protein</fullName>
    </submittedName>
</protein>
<evidence type="ECO:0000313" key="2">
    <source>
        <dbReference type="Proteomes" id="UP001420932"/>
    </source>
</evidence>
<comment type="caution">
    <text evidence="1">The sequence shown here is derived from an EMBL/GenBank/DDBJ whole genome shotgun (WGS) entry which is preliminary data.</text>
</comment>
<proteinExistence type="predicted"/>
<gene>
    <name evidence="1" type="ORF">Syun_024063</name>
</gene>
<dbReference type="EMBL" id="JBBNAF010000010">
    <property type="protein sequence ID" value="KAK9108052.1"/>
    <property type="molecule type" value="Genomic_DNA"/>
</dbReference>